<evidence type="ECO:0000313" key="1">
    <source>
        <dbReference type="EMBL" id="KAF5827948.1"/>
    </source>
</evidence>
<gene>
    <name evidence="1" type="ORF">DUNSADRAFT_18459</name>
</gene>
<name>A0ABQ7G025_DUNSA</name>
<organism evidence="1 2">
    <name type="scientific">Dunaliella salina</name>
    <name type="common">Green alga</name>
    <name type="synonym">Protococcus salinus</name>
    <dbReference type="NCBI Taxonomy" id="3046"/>
    <lineage>
        <taxon>Eukaryota</taxon>
        <taxon>Viridiplantae</taxon>
        <taxon>Chlorophyta</taxon>
        <taxon>core chlorophytes</taxon>
        <taxon>Chlorophyceae</taxon>
        <taxon>CS clade</taxon>
        <taxon>Chlamydomonadales</taxon>
        <taxon>Dunaliellaceae</taxon>
        <taxon>Dunaliella</taxon>
    </lineage>
</organism>
<keyword evidence="2" id="KW-1185">Reference proteome</keyword>
<proteinExistence type="predicted"/>
<feature type="non-terminal residue" evidence="1">
    <location>
        <position position="101"/>
    </location>
</feature>
<protein>
    <submittedName>
        <fullName evidence="1">Uncharacterized protein</fullName>
    </submittedName>
</protein>
<dbReference type="EMBL" id="MU070392">
    <property type="protein sequence ID" value="KAF5827948.1"/>
    <property type="molecule type" value="Genomic_DNA"/>
</dbReference>
<sequence length="101" mass="11436">MQTESAAPESVIEALERMWNQILDENVVQQAQEAITSSSPEATSKVQQLQQQLEKEVAAFEGLLEQHALDVRVRQWLRSSAYATYELLAVCRDEQECARGQ</sequence>
<evidence type="ECO:0000313" key="2">
    <source>
        <dbReference type="Proteomes" id="UP000815325"/>
    </source>
</evidence>
<reference evidence="1" key="1">
    <citation type="submission" date="2017-08" db="EMBL/GenBank/DDBJ databases">
        <authorList>
            <person name="Polle J.E."/>
            <person name="Barry K."/>
            <person name="Cushman J."/>
            <person name="Schmutz J."/>
            <person name="Tran D."/>
            <person name="Hathwaick L.T."/>
            <person name="Yim W.C."/>
            <person name="Jenkins J."/>
            <person name="Mckie-Krisberg Z.M."/>
            <person name="Prochnik S."/>
            <person name="Lindquist E."/>
            <person name="Dockter R.B."/>
            <person name="Adam C."/>
            <person name="Molina H."/>
            <person name="Bunkerborg J."/>
            <person name="Jin E."/>
            <person name="Buchheim M."/>
            <person name="Magnuson J."/>
        </authorList>
    </citation>
    <scope>NUCLEOTIDE SEQUENCE</scope>
    <source>
        <strain evidence="1">CCAP 19/18</strain>
    </source>
</reference>
<accession>A0ABQ7G025</accession>
<comment type="caution">
    <text evidence="1">The sequence shown here is derived from an EMBL/GenBank/DDBJ whole genome shotgun (WGS) entry which is preliminary data.</text>
</comment>
<dbReference type="Proteomes" id="UP000815325">
    <property type="component" value="Unassembled WGS sequence"/>
</dbReference>